<accession>A0A1V4IHT2</accession>
<dbReference type="Proteomes" id="UP000190080">
    <property type="component" value="Unassembled WGS sequence"/>
</dbReference>
<dbReference type="EC" id="3.2.1.55" evidence="1"/>
<evidence type="ECO:0000313" key="1">
    <source>
        <dbReference type="EMBL" id="OPJ59513.1"/>
    </source>
</evidence>
<organism evidence="1 2">
    <name type="scientific">Clostridium oryzae</name>
    <dbReference type="NCBI Taxonomy" id="1450648"/>
    <lineage>
        <taxon>Bacteria</taxon>
        <taxon>Bacillati</taxon>
        <taxon>Bacillota</taxon>
        <taxon>Clostridia</taxon>
        <taxon>Eubacteriales</taxon>
        <taxon>Clostridiaceae</taxon>
        <taxon>Clostridium</taxon>
    </lineage>
</organism>
<reference evidence="1 2" key="1">
    <citation type="submission" date="2017-03" db="EMBL/GenBank/DDBJ databases">
        <title>Genome sequence of Clostridium oryzae DSM 28571.</title>
        <authorList>
            <person name="Poehlein A."/>
            <person name="Daniel R."/>
        </authorList>
    </citation>
    <scope>NUCLEOTIDE SEQUENCE [LARGE SCALE GENOMIC DNA]</scope>
    <source>
        <strain evidence="1 2">DSM 28571</strain>
    </source>
</reference>
<proteinExistence type="predicted"/>
<dbReference type="Gene3D" id="3.20.20.80">
    <property type="entry name" value="Glycosidases"/>
    <property type="match status" value="1"/>
</dbReference>
<comment type="caution">
    <text evidence="1">The sequence shown here is derived from an EMBL/GenBank/DDBJ whole genome shotgun (WGS) entry which is preliminary data.</text>
</comment>
<evidence type="ECO:0000313" key="2">
    <source>
        <dbReference type="Proteomes" id="UP000190080"/>
    </source>
</evidence>
<protein>
    <submittedName>
        <fullName evidence="1">Intracellular exo-alpha-(1-&gt;5)-L-arabinofuranosidase</fullName>
        <ecNumber evidence="1">3.2.1.55</ecNumber>
    </submittedName>
</protein>
<dbReference type="GO" id="GO:0046556">
    <property type="term" value="F:alpha-L-arabinofuranosidase activity"/>
    <property type="evidence" value="ECO:0007669"/>
    <property type="project" value="UniProtKB-EC"/>
</dbReference>
<keyword evidence="2" id="KW-1185">Reference proteome</keyword>
<gene>
    <name evidence="1" type="ORF">CLORY_32610</name>
</gene>
<sequence>MKRAKLKVDKDFTIAQADEQGFCKDMLKLMRELNTSLIRYPGGFCL</sequence>
<dbReference type="RefSeq" id="WP_169911655.1">
    <property type="nucleotide sequence ID" value="NZ_MZGV01000043.1"/>
</dbReference>
<dbReference type="AlphaFoldDB" id="A0A1V4IHT2"/>
<dbReference type="EMBL" id="MZGV01000043">
    <property type="protein sequence ID" value="OPJ59513.1"/>
    <property type="molecule type" value="Genomic_DNA"/>
</dbReference>
<keyword evidence="1" id="KW-0378">Hydrolase</keyword>
<name>A0A1V4IHT2_9CLOT</name>
<keyword evidence="1" id="KW-0326">Glycosidase</keyword>